<sequence length="137" mass="15350">MVLLVPIQEKTLSNRTDAESQVIAEAIAAFQFMINNQKREERDLAGLAAMTIPCITMSGTRPTFYLVPVTPELSTAVIGGVYPATETKVLKCVTVVAHTRRVSVGMEDTEYRKLALKRLLRFRTLAKKHWNLFLEGL</sequence>
<name>A0A0D2PEJ8_HYPSF</name>
<accession>A0A0D2PEJ8</accession>
<evidence type="ECO:0000313" key="2">
    <source>
        <dbReference type="Proteomes" id="UP000054270"/>
    </source>
</evidence>
<reference evidence="2" key="1">
    <citation type="submission" date="2014-04" db="EMBL/GenBank/DDBJ databases">
        <title>Evolutionary Origins and Diversification of the Mycorrhizal Mutualists.</title>
        <authorList>
            <consortium name="DOE Joint Genome Institute"/>
            <consortium name="Mycorrhizal Genomics Consortium"/>
            <person name="Kohler A."/>
            <person name="Kuo A."/>
            <person name="Nagy L.G."/>
            <person name="Floudas D."/>
            <person name="Copeland A."/>
            <person name="Barry K.W."/>
            <person name="Cichocki N."/>
            <person name="Veneault-Fourrey C."/>
            <person name="LaButti K."/>
            <person name="Lindquist E.A."/>
            <person name="Lipzen A."/>
            <person name="Lundell T."/>
            <person name="Morin E."/>
            <person name="Murat C."/>
            <person name="Riley R."/>
            <person name="Ohm R."/>
            <person name="Sun H."/>
            <person name="Tunlid A."/>
            <person name="Henrissat B."/>
            <person name="Grigoriev I.V."/>
            <person name="Hibbett D.S."/>
            <person name="Martin F."/>
        </authorList>
    </citation>
    <scope>NUCLEOTIDE SEQUENCE [LARGE SCALE GENOMIC DNA]</scope>
    <source>
        <strain evidence="2">FD-334 SS-4</strain>
    </source>
</reference>
<dbReference type="EMBL" id="KN817525">
    <property type="protein sequence ID" value="KJA27006.1"/>
    <property type="molecule type" value="Genomic_DNA"/>
</dbReference>
<dbReference type="Proteomes" id="UP000054270">
    <property type="component" value="Unassembled WGS sequence"/>
</dbReference>
<protein>
    <submittedName>
        <fullName evidence="1">Uncharacterized protein</fullName>
    </submittedName>
</protein>
<gene>
    <name evidence="1" type="ORF">HYPSUDRAFT_35522</name>
</gene>
<keyword evidence="2" id="KW-1185">Reference proteome</keyword>
<dbReference type="AlphaFoldDB" id="A0A0D2PEJ8"/>
<organism evidence="1 2">
    <name type="scientific">Hypholoma sublateritium (strain FD-334 SS-4)</name>
    <dbReference type="NCBI Taxonomy" id="945553"/>
    <lineage>
        <taxon>Eukaryota</taxon>
        <taxon>Fungi</taxon>
        <taxon>Dikarya</taxon>
        <taxon>Basidiomycota</taxon>
        <taxon>Agaricomycotina</taxon>
        <taxon>Agaricomycetes</taxon>
        <taxon>Agaricomycetidae</taxon>
        <taxon>Agaricales</taxon>
        <taxon>Agaricineae</taxon>
        <taxon>Strophariaceae</taxon>
        <taxon>Hypholoma</taxon>
    </lineage>
</organism>
<dbReference type="STRING" id="945553.A0A0D2PEJ8"/>
<dbReference type="OrthoDB" id="3253976at2759"/>
<dbReference type="OMA" id="CITMIGT"/>
<evidence type="ECO:0000313" key="1">
    <source>
        <dbReference type="EMBL" id="KJA27006.1"/>
    </source>
</evidence>
<proteinExistence type="predicted"/>